<dbReference type="Pfam" id="PF13847">
    <property type="entry name" value="Methyltransf_31"/>
    <property type="match status" value="1"/>
</dbReference>
<proteinExistence type="predicted"/>
<dbReference type="CDD" id="cd02440">
    <property type="entry name" value="AdoMet_MTases"/>
    <property type="match status" value="1"/>
</dbReference>
<organism evidence="6 7">
    <name type="scientific">Acididesulfobacter guangdongensis</name>
    <dbReference type="NCBI Taxonomy" id="2597225"/>
    <lineage>
        <taxon>Bacteria</taxon>
        <taxon>Deltaproteobacteria</taxon>
        <taxon>Candidatus Acidulodesulfobacterales</taxon>
        <taxon>Candidatus Acididesulfobacter</taxon>
    </lineage>
</organism>
<accession>A0A519BJE6</accession>
<evidence type="ECO:0000256" key="2">
    <source>
        <dbReference type="ARBA" id="ARBA00022679"/>
    </source>
</evidence>
<protein>
    <submittedName>
        <fullName evidence="6">Peptide chain release factor N(5)-glutamine methyltransferase</fullName>
    </submittedName>
</protein>
<dbReference type="GO" id="GO:0032259">
    <property type="term" value="P:methylation"/>
    <property type="evidence" value="ECO:0007669"/>
    <property type="project" value="UniProtKB-KW"/>
</dbReference>
<evidence type="ECO:0000313" key="6">
    <source>
        <dbReference type="EMBL" id="RZD17379.1"/>
    </source>
</evidence>
<keyword evidence="3" id="KW-0949">S-adenosyl-L-methionine</keyword>
<evidence type="ECO:0000259" key="5">
    <source>
        <dbReference type="Pfam" id="PF17827"/>
    </source>
</evidence>
<dbReference type="GO" id="GO:0003676">
    <property type="term" value="F:nucleic acid binding"/>
    <property type="evidence" value="ECO:0007669"/>
    <property type="project" value="InterPro"/>
</dbReference>
<reference evidence="6 7" key="1">
    <citation type="journal article" date="2019" name="ISME J.">
        <title>Insights into ecological role of a new deltaproteobacterial order Candidatus Acidulodesulfobacterales by metagenomics and metatranscriptomics.</title>
        <authorList>
            <person name="Tan S."/>
            <person name="Liu J."/>
            <person name="Fang Y."/>
            <person name="Hedlund B.P."/>
            <person name="Lian Z.H."/>
            <person name="Huang L.Y."/>
            <person name="Li J.T."/>
            <person name="Huang L.N."/>
            <person name="Li W.J."/>
            <person name="Jiang H.C."/>
            <person name="Dong H.L."/>
            <person name="Shu W.S."/>
        </authorList>
    </citation>
    <scope>NUCLEOTIDE SEQUENCE [LARGE SCALE GENOMIC DNA]</scope>
    <source>
        <strain evidence="6">AP2</strain>
    </source>
</reference>
<dbReference type="PANTHER" id="PTHR18895">
    <property type="entry name" value="HEMK METHYLTRANSFERASE"/>
    <property type="match status" value="1"/>
</dbReference>
<dbReference type="InterPro" id="IPR050320">
    <property type="entry name" value="N5-glutamine_MTase"/>
</dbReference>
<gene>
    <name evidence="6" type="ORF">EVJ46_03895</name>
</gene>
<keyword evidence="2 6" id="KW-0808">Transferase</keyword>
<dbReference type="InterPro" id="IPR029063">
    <property type="entry name" value="SAM-dependent_MTases_sf"/>
</dbReference>
<dbReference type="GO" id="GO:0102559">
    <property type="term" value="F:peptide chain release factor N(5)-glutamine methyltransferase activity"/>
    <property type="evidence" value="ECO:0007669"/>
    <property type="project" value="UniProtKB-EC"/>
</dbReference>
<dbReference type="Proteomes" id="UP000316562">
    <property type="component" value="Unassembled WGS sequence"/>
</dbReference>
<dbReference type="PROSITE" id="PS00092">
    <property type="entry name" value="N6_MTASE"/>
    <property type="match status" value="1"/>
</dbReference>
<evidence type="ECO:0000256" key="3">
    <source>
        <dbReference type="ARBA" id="ARBA00022691"/>
    </source>
</evidence>
<dbReference type="SUPFAM" id="SSF53335">
    <property type="entry name" value="S-adenosyl-L-methionine-dependent methyltransferases"/>
    <property type="match status" value="1"/>
</dbReference>
<evidence type="ECO:0000313" key="7">
    <source>
        <dbReference type="Proteomes" id="UP000316562"/>
    </source>
</evidence>
<dbReference type="InterPro" id="IPR002052">
    <property type="entry name" value="DNA_methylase_N6_adenine_CS"/>
</dbReference>
<dbReference type="InterPro" id="IPR004556">
    <property type="entry name" value="HemK-like"/>
</dbReference>
<evidence type="ECO:0000256" key="1">
    <source>
        <dbReference type="ARBA" id="ARBA00022603"/>
    </source>
</evidence>
<dbReference type="PANTHER" id="PTHR18895:SF74">
    <property type="entry name" value="MTRF1L RELEASE FACTOR GLUTAMINE METHYLTRANSFERASE"/>
    <property type="match status" value="1"/>
</dbReference>
<dbReference type="Gene3D" id="1.10.8.10">
    <property type="entry name" value="DNA helicase RuvA subunit, C-terminal domain"/>
    <property type="match status" value="1"/>
</dbReference>
<dbReference type="EMBL" id="SGBC01000001">
    <property type="protein sequence ID" value="RZD17379.1"/>
    <property type="molecule type" value="Genomic_DNA"/>
</dbReference>
<dbReference type="NCBIfam" id="TIGR00536">
    <property type="entry name" value="hemK_fam"/>
    <property type="match status" value="1"/>
</dbReference>
<dbReference type="InterPro" id="IPR040758">
    <property type="entry name" value="PrmC_N"/>
</dbReference>
<feature type="domain" description="Release factor glutamine methyltransferase N-terminal" evidence="5">
    <location>
        <begin position="18"/>
        <end position="88"/>
    </location>
</feature>
<dbReference type="AlphaFoldDB" id="A0A519BJE6"/>
<keyword evidence="1 6" id="KW-0489">Methyltransferase</keyword>
<dbReference type="InterPro" id="IPR025714">
    <property type="entry name" value="Methyltranfer_dom"/>
</dbReference>
<sequence>MLSHKSLLKSNNFTIFETIKAGSEYLKENNNEILDCFKESLLLMSYALNVSIERIIVNYENKITEDKLNIFNGYIERRAKKEPFAYIINNKEFYSIDFFVDKNVLIPRPDTEILVDESLKEVYRLNNKKINSANSYSRHNYNEPDIKNNTAKNISVIDIGTGSGAIAVSIAKNYKYSNIEIFAADNSCKALNVAKKNAVLNNVENKIKLTYFNILNPNICWYNESSKKYSTDFYNFDIIISNPPYIISSDVGFLSDEVKNYEPCAALDGGIDGLKFYRKIFELFSSAIENSVNSNLTDREFCLLLEIDHRYKEEIKKIYELTFYGKDNKYNNSCEDYKYKINTKGNKNNPINITINFIKDLSGKERVAKINYGKNDN</sequence>
<comment type="caution">
    <text evidence="6">The sequence shown here is derived from an EMBL/GenBank/DDBJ whole genome shotgun (WGS) entry which is preliminary data.</text>
</comment>
<dbReference type="Pfam" id="PF17827">
    <property type="entry name" value="PrmC_N"/>
    <property type="match status" value="1"/>
</dbReference>
<evidence type="ECO:0000259" key="4">
    <source>
        <dbReference type="Pfam" id="PF13847"/>
    </source>
</evidence>
<feature type="domain" description="Methyltransferase" evidence="4">
    <location>
        <begin position="152"/>
        <end position="281"/>
    </location>
</feature>
<dbReference type="Gene3D" id="3.40.50.150">
    <property type="entry name" value="Vaccinia Virus protein VP39"/>
    <property type="match status" value="1"/>
</dbReference>
<name>A0A519BJE6_ACIG2</name>